<reference evidence="2 3" key="1">
    <citation type="journal article" date="2016" name="Nat. Commun.">
        <title>Thousands of microbial genomes shed light on interconnected biogeochemical processes in an aquifer system.</title>
        <authorList>
            <person name="Anantharaman K."/>
            <person name="Brown C.T."/>
            <person name="Hug L.A."/>
            <person name="Sharon I."/>
            <person name="Castelle C.J."/>
            <person name="Probst A.J."/>
            <person name="Thomas B.C."/>
            <person name="Singh A."/>
            <person name="Wilkins M.J."/>
            <person name="Karaoz U."/>
            <person name="Brodie E.L."/>
            <person name="Williams K.H."/>
            <person name="Hubbard S.S."/>
            <person name="Banfield J.F."/>
        </authorList>
    </citation>
    <scope>NUCLEOTIDE SEQUENCE [LARGE SCALE GENOMIC DNA]</scope>
</reference>
<comment type="caution">
    <text evidence="2">The sequence shown here is derived from an EMBL/GenBank/DDBJ whole genome shotgun (WGS) entry which is preliminary data.</text>
</comment>
<dbReference type="EMBL" id="MFJD01000004">
    <property type="protein sequence ID" value="OGG04216.1"/>
    <property type="molecule type" value="Genomic_DNA"/>
</dbReference>
<evidence type="ECO:0000256" key="1">
    <source>
        <dbReference type="SAM" id="Phobius"/>
    </source>
</evidence>
<accession>A0A1F5YVS0</accession>
<keyword evidence="1" id="KW-1133">Transmembrane helix</keyword>
<feature type="transmembrane region" description="Helical" evidence="1">
    <location>
        <begin position="150"/>
        <end position="167"/>
    </location>
</feature>
<keyword evidence="1" id="KW-0812">Transmembrane</keyword>
<name>A0A1F5YVS0_9BACT</name>
<evidence type="ECO:0000313" key="3">
    <source>
        <dbReference type="Proteomes" id="UP000178448"/>
    </source>
</evidence>
<keyword evidence="1" id="KW-0472">Membrane</keyword>
<gene>
    <name evidence="2" type="ORF">A2Z33_03640</name>
</gene>
<proteinExistence type="predicted"/>
<dbReference type="AlphaFoldDB" id="A0A1F5YVS0"/>
<feature type="transmembrane region" description="Helical" evidence="1">
    <location>
        <begin position="240"/>
        <end position="262"/>
    </location>
</feature>
<evidence type="ECO:0000313" key="2">
    <source>
        <dbReference type="EMBL" id="OGG04216.1"/>
    </source>
</evidence>
<dbReference type="Proteomes" id="UP000178448">
    <property type="component" value="Unassembled WGS sequence"/>
</dbReference>
<feature type="transmembrane region" description="Helical" evidence="1">
    <location>
        <begin position="173"/>
        <end position="191"/>
    </location>
</feature>
<sequence length="266" mass="28415">MAPAPDKTGGEPGELPDIVAESLEQQENISVAVPEEQPEGIPEVAQAIPEEVADGLQAEADTETVSSPEAELTDAAVAETAEAVLEIEQDQPARAAVEAVESKVPAKEQVTVQDEATAENTAAPPVIHTVVQVVTPPATFVVKPPTKKRIFPLLGVLLVIGAVLAYFMTDLPWLYCLFLGYGGLALTAPWWIDSYAWSFAGTDKRHAEGQLLVWSGVIICSATLIYWLQFDAAHPDIIGLSVDFIVEFGIALFLMLVGAVILEKTS</sequence>
<organism evidence="2 3">
    <name type="scientific">Candidatus Gottesmanbacteria bacterium RBG_16_52_11</name>
    <dbReference type="NCBI Taxonomy" id="1798374"/>
    <lineage>
        <taxon>Bacteria</taxon>
        <taxon>Candidatus Gottesmaniibacteriota</taxon>
    </lineage>
</organism>
<feature type="transmembrane region" description="Helical" evidence="1">
    <location>
        <begin position="211"/>
        <end position="228"/>
    </location>
</feature>
<protein>
    <submittedName>
        <fullName evidence="2">Uncharacterized protein</fullName>
    </submittedName>
</protein>